<evidence type="ECO:0000313" key="1">
    <source>
        <dbReference type="EMBL" id="MCF1750385.1"/>
    </source>
</evidence>
<keyword evidence="2" id="KW-1185">Reference proteome</keyword>
<evidence type="ECO:0000313" key="2">
    <source>
        <dbReference type="Proteomes" id="UP001201449"/>
    </source>
</evidence>
<dbReference type="EMBL" id="JAKEVZ010000003">
    <property type="protein sequence ID" value="MCF1750385.1"/>
    <property type="molecule type" value="Genomic_DNA"/>
</dbReference>
<accession>A0ABS9BQP4</accession>
<comment type="caution">
    <text evidence="1">The sequence shown here is derived from an EMBL/GenBank/DDBJ whole genome shotgun (WGS) entry which is preliminary data.</text>
</comment>
<protein>
    <recommendedName>
        <fullName evidence="3">Baseplate J-like protein</fullName>
    </recommendedName>
</protein>
<dbReference type="Proteomes" id="UP001201449">
    <property type="component" value="Unassembled WGS sequence"/>
</dbReference>
<sequence>MACTDKNPLTREGTNHQSRSLTALRPDFAQVDERSVEDLMLFARRYAAFIKYKNQNNAEHGTWEPLMRQDVSVVLAMLLSIDTIQVSDYIKLLYKKIKLAITAADDTEAQLQFKFLFDAVFTLVKNVDEQCSLLKKEPDYQQTLLSLIQTKLNQPFWRLFNFKNDNASLVSSSHQMDAEAPFPPVDSNLPLNLTQFTPTADKLKITMVGSTATEQISHVVNHNLFNSQITLLLSGLASVLQNAQALFQKSLTEYDNHEPHYGLFIAFLRLFKEAQDSLNEFTGKHLDFYYKDVLRLKKKPAVPDQAHVAITLQKHIPQHLLKQGTIFKGGKDPNGKERQYSLTDDVVFNQAEVQSLKAFQIFQKRLLVYPQINSSDGMGGKFEGEDKSWFAFGDRKMTPTSEAGFGIASNLLFLNEGKRTVTLRIEFANPLKSGIAFSKFNPFGTIKTIPFSVSLTGEKAWIDKAVNATFSQNSSILELKFVLEVDEPAVVPYLEKTHQKGFATNLPLLIAKLNQAAGSVLYADLMNNPLLSLRLTVDVDGVKNLALSSDGGSIDAAKPFKPFGDFPKLNASFYIGSREIFQKELESLTVNFPVNEPMTCQYLHGNVWDDYPFSKTSDGGYLIQENISGNYLKPTLVNFGAPELLKATAFEGYLRFRLNTGKYSLASHMAEVNKALDNIVVNSQQGNFQLKAAEGSPASEISAKVDLGNLAIKEIDTVKFEKIGEIAALTTISGNSVPVPKEVISETFSIDYTASSLIPITASGNQRHALYHLTPFGHFQPISGGESSLVPRFSQEGELLIGLAKVQVPGTVNLLFLLADGSSNPLKSQESVAWSFLNASGTWSEFEKGKVIDGTINLTRTGIVTLNIPADATSSHTALPTGLVWVRASVLSNTDAVCRIIEVKAQGALVELLQEDKGGTAFLEHAPAGTIAKLKLSDNAIKSISQPADSKGGKTEEKSLDFYPRVSERLRHKQRAATIWDFEHLVLQEFPEIHQIKCLNHTGFYEKSGEKVFCENFPGHVTLICIPDLQHKSNRNPLRPYTPIGTLTDIDLFLQKIKNPFVQLHIVNPRFEEVQVEFEVHFHDNMDETFYRNLLDLEIEQFLCPWAWDLNQKLVLGGKINKSTLINFVEERPYVDFVSCFKLHHILRDDSGTIVGKFTDLEEVAASSARSVLVSHFDEANLAAPRHLIEVVQTCNC</sequence>
<dbReference type="RefSeq" id="WP_234860490.1">
    <property type="nucleotide sequence ID" value="NZ_JAKEVZ010000003.1"/>
</dbReference>
<organism evidence="1 2">
    <name type="scientific">Mariniradius sediminis</name>
    <dbReference type="NCBI Taxonomy" id="2909237"/>
    <lineage>
        <taxon>Bacteria</taxon>
        <taxon>Pseudomonadati</taxon>
        <taxon>Bacteroidota</taxon>
        <taxon>Cytophagia</taxon>
        <taxon>Cytophagales</taxon>
        <taxon>Cyclobacteriaceae</taxon>
        <taxon>Mariniradius</taxon>
    </lineage>
</organism>
<reference evidence="1 2" key="1">
    <citation type="submission" date="2022-01" db="EMBL/GenBank/DDBJ databases">
        <title>Mariniradius saccharolyticus sp. nov., isolated from sediment of a river.</title>
        <authorList>
            <person name="Liu H."/>
        </authorList>
    </citation>
    <scope>NUCLEOTIDE SEQUENCE [LARGE SCALE GENOMIC DNA]</scope>
    <source>
        <strain evidence="1 2">RY-2</strain>
    </source>
</reference>
<gene>
    <name evidence="1" type="ORF">L0U89_04820</name>
</gene>
<proteinExistence type="predicted"/>
<evidence type="ECO:0008006" key="3">
    <source>
        <dbReference type="Google" id="ProtNLM"/>
    </source>
</evidence>
<name>A0ABS9BQP4_9BACT</name>